<dbReference type="InterPro" id="IPR009060">
    <property type="entry name" value="UBA-like_sf"/>
</dbReference>
<evidence type="ECO:0000256" key="2">
    <source>
        <dbReference type="ARBA" id="ARBA00004906"/>
    </source>
</evidence>
<reference evidence="10" key="1">
    <citation type="submission" date="2025-08" db="UniProtKB">
        <authorList>
            <consortium name="Ensembl"/>
        </authorList>
    </citation>
    <scope>IDENTIFICATION</scope>
</reference>
<comment type="pathway">
    <text evidence="2">Protein modification; protein ubiquitination.</text>
</comment>
<sequence>MFVQEEKIFAGKVLKVHVCTMEGTEWLEEVTEDTTIEKLKEKCLKHYVHGSLEDPKTLTHHKLIHAATERILTESKTVAEENLKDKDCLLLIKKRPPQAPPKMADISSEEKKKQENKAPDKDAILKATANLSTCNTERAVTQHNIKDFQTELRKILVSLIEVAQKLLALNPDAVELFKKANAMLDEDEEDRVDETALQQLTEMGFPESRAVKALRLNHMSVTQAMEWLIEHVDDPMVDTPLPGQDTPGVAAAAAPAPAPASLEEAKQDELTEIFKRIRRKREFRPDSQAVIALMEMGFDEKEVIDALRVNNNQQDAACEWLLGDRKPTPEDLDKGIDTSSPLFQAILENPVVQLGLTNPKTLLAFEDMLENPLNSTQWMNDPETGPVMLQISRIFQTLNRT</sequence>
<dbReference type="InterPro" id="IPR041927">
    <property type="entry name" value="UBA2_UBAC1"/>
</dbReference>
<organism evidence="10 11">
    <name type="scientific">Cyprinus carpio</name>
    <name type="common">Common carp</name>
    <dbReference type="NCBI Taxonomy" id="7962"/>
    <lineage>
        <taxon>Eukaryota</taxon>
        <taxon>Metazoa</taxon>
        <taxon>Chordata</taxon>
        <taxon>Craniata</taxon>
        <taxon>Vertebrata</taxon>
        <taxon>Euteleostomi</taxon>
        <taxon>Actinopterygii</taxon>
        <taxon>Neopterygii</taxon>
        <taxon>Teleostei</taxon>
        <taxon>Ostariophysi</taxon>
        <taxon>Cypriniformes</taxon>
        <taxon>Cyprinidae</taxon>
        <taxon>Cyprininae</taxon>
        <taxon>Cyprinus</taxon>
    </lineage>
</organism>
<feature type="domain" description="UBA" evidence="9">
    <location>
        <begin position="284"/>
        <end position="324"/>
    </location>
</feature>
<evidence type="ECO:0000313" key="10">
    <source>
        <dbReference type="Ensembl" id="ENSCCRP00015062806.1"/>
    </source>
</evidence>
<protein>
    <recommendedName>
        <fullName evidence="3">Ubiquitin-associated domain-containing protein 1</fullName>
    </recommendedName>
    <alternativeName>
        <fullName evidence="7">Kip1 ubiquitination-promoting complex protein 2</fullName>
    </alternativeName>
</protein>
<dbReference type="UniPathway" id="UPA00143"/>
<dbReference type="CDD" id="cd14304">
    <property type="entry name" value="UBA2_KPC2"/>
    <property type="match status" value="1"/>
</dbReference>
<dbReference type="PANTHER" id="PTHR46738">
    <property type="entry name" value="UBIQUITIN-ASSOCIATED DOMAIN-CONTAINING PROTEIN 1"/>
    <property type="match status" value="1"/>
</dbReference>
<dbReference type="InterPro" id="IPR041926">
    <property type="entry name" value="UBA1_UBAC1"/>
</dbReference>
<dbReference type="SMART" id="SM00165">
    <property type="entry name" value="UBA"/>
    <property type="match status" value="2"/>
</dbReference>
<evidence type="ECO:0000256" key="7">
    <source>
        <dbReference type="ARBA" id="ARBA00029825"/>
    </source>
</evidence>
<dbReference type="FunFam" id="1.10.260.100:FF:000006">
    <property type="entry name" value="Ubiquitin-associated domain-containing protein 1"/>
    <property type="match status" value="1"/>
</dbReference>
<evidence type="ECO:0000256" key="6">
    <source>
        <dbReference type="ARBA" id="ARBA00022786"/>
    </source>
</evidence>
<dbReference type="InterPro" id="IPR029071">
    <property type="entry name" value="Ubiquitin-like_domsf"/>
</dbReference>
<keyword evidence="6" id="KW-0833">Ubl conjugation pathway</keyword>
<dbReference type="Proteomes" id="UP000694700">
    <property type="component" value="Unplaced"/>
</dbReference>
<dbReference type="GO" id="GO:0005737">
    <property type="term" value="C:cytoplasm"/>
    <property type="evidence" value="ECO:0007669"/>
    <property type="project" value="UniProtKB-SubCell"/>
</dbReference>
<dbReference type="Gene3D" id="3.10.20.90">
    <property type="entry name" value="Phosphatidylinositol 3-kinase Catalytic Subunit, Chain A, domain 1"/>
    <property type="match status" value="1"/>
</dbReference>
<dbReference type="GO" id="GO:0000151">
    <property type="term" value="C:ubiquitin ligase complex"/>
    <property type="evidence" value="ECO:0007669"/>
    <property type="project" value="TreeGrafter"/>
</dbReference>
<feature type="region of interest" description="Disordered" evidence="8">
    <location>
        <begin position="97"/>
        <end position="121"/>
    </location>
</feature>
<dbReference type="InterPro" id="IPR006636">
    <property type="entry name" value="STI1_HS-bd"/>
</dbReference>
<feature type="compositionally biased region" description="Basic and acidic residues" evidence="8">
    <location>
        <begin position="108"/>
        <end position="121"/>
    </location>
</feature>
<evidence type="ECO:0000259" key="9">
    <source>
        <dbReference type="PROSITE" id="PS50030"/>
    </source>
</evidence>
<dbReference type="Pfam" id="PF22562">
    <property type="entry name" value="UBA_7"/>
    <property type="match status" value="2"/>
</dbReference>
<dbReference type="Pfam" id="PF23326">
    <property type="entry name" value="UBL_UBAC1"/>
    <property type="match status" value="1"/>
</dbReference>
<evidence type="ECO:0000256" key="3">
    <source>
        <dbReference type="ARBA" id="ARBA00014196"/>
    </source>
</evidence>
<evidence type="ECO:0000256" key="5">
    <source>
        <dbReference type="ARBA" id="ARBA00022737"/>
    </source>
</evidence>
<dbReference type="Gene3D" id="1.10.8.10">
    <property type="entry name" value="DNA helicase RuvA subunit, C-terminal domain"/>
    <property type="match status" value="2"/>
</dbReference>
<evidence type="ECO:0000313" key="11">
    <source>
        <dbReference type="Proteomes" id="UP000694700"/>
    </source>
</evidence>
<dbReference type="SMART" id="SM00727">
    <property type="entry name" value="STI1"/>
    <property type="match status" value="1"/>
</dbReference>
<dbReference type="PROSITE" id="PS50030">
    <property type="entry name" value="UBA"/>
    <property type="match status" value="2"/>
</dbReference>
<dbReference type="GO" id="GO:0016567">
    <property type="term" value="P:protein ubiquitination"/>
    <property type="evidence" value="ECO:0007669"/>
    <property type="project" value="UniProtKB-UniPathway"/>
</dbReference>
<dbReference type="PANTHER" id="PTHR46738:SF1">
    <property type="entry name" value="UBIQUITIN-ASSOCIATED DOMAIN-CONTAINING PROTEIN 1"/>
    <property type="match status" value="1"/>
</dbReference>
<comment type="subcellular location">
    <subcellularLocation>
        <location evidence="1">Cytoplasm</location>
    </subcellularLocation>
</comment>
<evidence type="ECO:0000256" key="8">
    <source>
        <dbReference type="SAM" id="MobiDB-lite"/>
    </source>
</evidence>
<dbReference type="SUPFAM" id="SSF54236">
    <property type="entry name" value="Ubiquitin-like"/>
    <property type="match status" value="1"/>
</dbReference>
<dbReference type="Gene3D" id="1.10.260.100">
    <property type="match status" value="1"/>
</dbReference>
<evidence type="ECO:0000256" key="4">
    <source>
        <dbReference type="ARBA" id="ARBA00022490"/>
    </source>
</evidence>
<dbReference type="InterPro" id="IPR052476">
    <property type="entry name" value="UBAC1"/>
</dbReference>
<dbReference type="CDD" id="cd17066">
    <property type="entry name" value="Ubl_KPC2"/>
    <property type="match status" value="1"/>
</dbReference>
<accession>A0A8C1W7S9</accession>
<dbReference type="SUPFAM" id="SSF46934">
    <property type="entry name" value="UBA-like"/>
    <property type="match status" value="2"/>
</dbReference>
<evidence type="ECO:0000256" key="1">
    <source>
        <dbReference type="ARBA" id="ARBA00004496"/>
    </source>
</evidence>
<dbReference type="AlphaFoldDB" id="A0A8C1W7S9"/>
<keyword evidence="5" id="KW-0677">Repeat</keyword>
<feature type="domain" description="UBA" evidence="9">
    <location>
        <begin position="191"/>
        <end position="231"/>
    </location>
</feature>
<dbReference type="Ensembl" id="ENSCCRT00015064866.1">
    <property type="protein sequence ID" value="ENSCCRP00015062806.1"/>
    <property type="gene ID" value="ENSCCRG00015025644.1"/>
</dbReference>
<proteinExistence type="predicted"/>
<dbReference type="InterPro" id="IPR015940">
    <property type="entry name" value="UBA"/>
</dbReference>
<dbReference type="InterPro" id="IPR057650">
    <property type="entry name" value="UBL_UBAC1"/>
</dbReference>
<dbReference type="CDD" id="cd14303">
    <property type="entry name" value="UBA1_KPC2"/>
    <property type="match status" value="1"/>
</dbReference>
<name>A0A8C1W7S9_CYPCA</name>
<keyword evidence="4" id="KW-0963">Cytoplasm</keyword>